<evidence type="ECO:0008006" key="3">
    <source>
        <dbReference type="Google" id="ProtNLM"/>
    </source>
</evidence>
<keyword evidence="2" id="KW-1185">Reference proteome</keyword>
<sequence>MAKSPLSNASCDLARQNVAEGGRPFATVIVKDGFLDHHAATGRLLRR</sequence>
<reference evidence="2" key="1">
    <citation type="submission" date="2022-12" db="EMBL/GenBank/DDBJ databases">
        <authorList>
            <person name="Mo P."/>
        </authorList>
    </citation>
    <scope>NUCLEOTIDE SEQUENCE [LARGE SCALE GENOMIC DNA]</scope>
    <source>
        <strain evidence="2">HUAS 3-15</strain>
    </source>
</reference>
<name>A0ABY7QGM2_9ACTN</name>
<gene>
    <name evidence="1" type="ORF">O1G21_02295</name>
</gene>
<accession>A0ABY7QGM2</accession>
<dbReference type="RefSeq" id="WP_270151491.1">
    <property type="nucleotide sequence ID" value="NZ_CP115450.1"/>
</dbReference>
<evidence type="ECO:0000313" key="1">
    <source>
        <dbReference type="EMBL" id="WBP91907.1"/>
    </source>
</evidence>
<proteinExistence type="predicted"/>
<protein>
    <recommendedName>
        <fullName evidence="3">DUF397 domain-containing protein</fullName>
    </recommendedName>
</protein>
<organism evidence="1 2">
    <name type="scientific">Kitasatospora cathayae</name>
    <dbReference type="NCBI Taxonomy" id="3004092"/>
    <lineage>
        <taxon>Bacteria</taxon>
        <taxon>Bacillati</taxon>
        <taxon>Actinomycetota</taxon>
        <taxon>Actinomycetes</taxon>
        <taxon>Kitasatosporales</taxon>
        <taxon>Streptomycetaceae</taxon>
        <taxon>Kitasatospora</taxon>
    </lineage>
</organism>
<dbReference type="Proteomes" id="UP001212821">
    <property type="component" value="Chromosome"/>
</dbReference>
<dbReference type="EMBL" id="CP115450">
    <property type="protein sequence ID" value="WBP91907.1"/>
    <property type="molecule type" value="Genomic_DNA"/>
</dbReference>
<evidence type="ECO:0000313" key="2">
    <source>
        <dbReference type="Proteomes" id="UP001212821"/>
    </source>
</evidence>